<keyword evidence="6" id="KW-0808">Transferase</keyword>
<keyword evidence="7 16" id="KW-0812">Transmembrane</keyword>
<dbReference type="FunFam" id="1.10.287.130:FF:000001">
    <property type="entry name" value="Two-component sensor histidine kinase"/>
    <property type="match status" value="1"/>
</dbReference>
<keyword evidence="5" id="KW-0597">Phosphoprotein</keyword>
<keyword evidence="11 16" id="KW-1133">Transmembrane helix</keyword>
<keyword evidence="8" id="KW-0547">Nucleotide-binding</keyword>
<dbReference type="Gene3D" id="1.10.287.130">
    <property type="match status" value="1"/>
</dbReference>
<evidence type="ECO:0000256" key="11">
    <source>
        <dbReference type="ARBA" id="ARBA00022989"/>
    </source>
</evidence>
<dbReference type="InterPro" id="IPR003661">
    <property type="entry name" value="HisK_dim/P_dom"/>
</dbReference>
<evidence type="ECO:0000256" key="2">
    <source>
        <dbReference type="ARBA" id="ARBA00001968"/>
    </source>
</evidence>
<dbReference type="GO" id="GO:0000155">
    <property type="term" value="F:phosphorelay sensor kinase activity"/>
    <property type="evidence" value="ECO:0007669"/>
    <property type="project" value="InterPro"/>
</dbReference>
<feature type="transmembrane region" description="Helical" evidence="16">
    <location>
        <begin position="20"/>
        <end position="43"/>
    </location>
</feature>
<dbReference type="InterPro" id="IPR005467">
    <property type="entry name" value="His_kinase_dom"/>
</dbReference>
<reference evidence="19 20" key="1">
    <citation type="submission" date="2019-12" db="EMBL/GenBank/DDBJ databases">
        <authorList>
            <person name="Huq M.A."/>
        </authorList>
    </citation>
    <scope>NUCLEOTIDE SEQUENCE [LARGE SCALE GENOMIC DNA]</scope>
    <source>
        <strain evidence="19 20">MAH-18</strain>
    </source>
</reference>
<dbReference type="InterPro" id="IPR004358">
    <property type="entry name" value="Sig_transdc_His_kin-like_C"/>
</dbReference>
<dbReference type="GO" id="GO:0005509">
    <property type="term" value="F:calcium ion binding"/>
    <property type="evidence" value="ECO:0007669"/>
    <property type="project" value="UniProtKB-ARBA"/>
</dbReference>
<name>A0A6L6XLZ2_9ACTN</name>
<dbReference type="Proteomes" id="UP000473525">
    <property type="component" value="Unassembled WGS sequence"/>
</dbReference>
<dbReference type="Pfam" id="PF02518">
    <property type="entry name" value="HATPase_c"/>
    <property type="match status" value="1"/>
</dbReference>
<dbReference type="SUPFAM" id="SSF47384">
    <property type="entry name" value="Homodimeric domain of signal transducing histidine kinase"/>
    <property type="match status" value="1"/>
</dbReference>
<dbReference type="GO" id="GO:0005886">
    <property type="term" value="C:plasma membrane"/>
    <property type="evidence" value="ECO:0007669"/>
    <property type="project" value="UniProtKB-SubCell"/>
</dbReference>
<evidence type="ECO:0000256" key="14">
    <source>
        <dbReference type="ARBA" id="ARBA00039401"/>
    </source>
</evidence>
<dbReference type="CDD" id="cd06225">
    <property type="entry name" value="HAMP"/>
    <property type="match status" value="1"/>
</dbReference>
<protein>
    <recommendedName>
        <fullName evidence="14">Sensor-like histidine kinase SenX3</fullName>
        <ecNumber evidence="4">2.7.13.3</ecNumber>
    </recommendedName>
</protein>
<dbReference type="SUPFAM" id="SSF55874">
    <property type="entry name" value="ATPase domain of HSP90 chaperone/DNA topoisomerase II/histidine kinase"/>
    <property type="match status" value="1"/>
</dbReference>
<evidence type="ECO:0000256" key="16">
    <source>
        <dbReference type="SAM" id="Phobius"/>
    </source>
</evidence>
<comment type="subcellular location">
    <subcellularLocation>
        <location evidence="3">Cell membrane</location>
    </subcellularLocation>
</comment>
<keyword evidence="12" id="KW-0902">Two-component regulatory system</keyword>
<feature type="compositionally biased region" description="Basic and acidic residues" evidence="15">
    <location>
        <begin position="508"/>
        <end position="525"/>
    </location>
</feature>
<dbReference type="InterPro" id="IPR003594">
    <property type="entry name" value="HATPase_dom"/>
</dbReference>
<accession>A0A6L6XLZ2</accession>
<keyword evidence="20" id="KW-1185">Reference proteome</keyword>
<keyword evidence="10" id="KW-0067">ATP-binding</keyword>
<evidence type="ECO:0000256" key="1">
    <source>
        <dbReference type="ARBA" id="ARBA00000085"/>
    </source>
</evidence>
<dbReference type="Pfam" id="PF00512">
    <property type="entry name" value="HisKA"/>
    <property type="match status" value="1"/>
</dbReference>
<evidence type="ECO:0000259" key="18">
    <source>
        <dbReference type="PROSITE" id="PS50885"/>
    </source>
</evidence>
<evidence type="ECO:0000256" key="8">
    <source>
        <dbReference type="ARBA" id="ARBA00022741"/>
    </source>
</evidence>
<feature type="region of interest" description="Disordered" evidence="15">
    <location>
        <begin position="505"/>
        <end position="525"/>
    </location>
</feature>
<gene>
    <name evidence="19" type="ORF">GON03_01120</name>
</gene>
<dbReference type="RefSeq" id="WP_157339873.1">
    <property type="nucleotide sequence ID" value="NZ_WSEK01000003.1"/>
</dbReference>
<sequence>MTGRPVRRIVSSVLARVGVLGVLIALVAVAGVVISALAVHALVDDLEPAAGANQAIYRDLAEMSAAVQTWTSTGLRSYADDYEQAALRLAAHQREVREFASGDRALAAAVARQEEAARAWIDEYAEPRMAAEGGTGATAGEVRAGMAGFEEIRDAHRTVTGVFDDRVRTAGDDVSLRLRATALAVVLVAVLTCLLAARSRRRLDAELTSPILALERTVQRMARGDQEVRAESTGPKEVRAVATALNDLADAQDRARAVEVWIQRELRTLDTAKDDFVANVSHELRTPLTTISGYLELVAEEFEGRMEPRHERMLDATRRNVARLKLLIDDLLTLQRAEGSHHQMEPVDLSGLVRDVAMDVKITAARREIRIGVRTPTVPVPVLADRAVLHRAVLNLVSNAVKFSSEGGVVDVVVTANEGQAEVVVADRGLGIPSGELDRLGTRFFRASNAVTNEIAGTGLGVRIAQTIIDRHAGSVAFTSEEGVGTTVVVRLPVQAGVTQLTVVPPRPRSEGEFEGREREPEPTA</sequence>
<dbReference type="GO" id="GO:0030295">
    <property type="term" value="F:protein kinase activator activity"/>
    <property type="evidence" value="ECO:0007669"/>
    <property type="project" value="TreeGrafter"/>
</dbReference>
<comment type="cofactor">
    <cofactor evidence="2">
        <name>a divalent metal cation</name>
        <dbReference type="ChEBI" id="CHEBI:60240"/>
    </cofactor>
</comment>
<evidence type="ECO:0000256" key="7">
    <source>
        <dbReference type="ARBA" id="ARBA00022692"/>
    </source>
</evidence>
<evidence type="ECO:0000256" key="13">
    <source>
        <dbReference type="ARBA" id="ARBA00023136"/>
    </source>
</evidence>
<dbReference type="PROSITE" id="PS50885">
    <property type="entry name" value="HAMP"/>
    <property type="match status" value="1"/>
</dbReference>
<dbReference type="Pfam" id="PF00672">
    <property type="entry name" value="HAMP"/>
    <property type="match status" value="1"/>
</dbReference>
<dbReference type="GO" id="GO:0005524">
    <property type="term" value="F:ATP binding"/>
    <property type="evidence" value="ECO:0007669"/>
    <property type="project" value="UniProtKB-KW"/>
</dbReference>
<dbReference type="InterPro" id="IPR003660">
    <property type="entry name" value="HAMP_dom"/>
</dbReference>
<dbReference type="InterPro" id="IPR036890">
    <property type="entry name" value="HATPase_C_sf"/>
</dbReference>
<evidence type="ECO:0000259" key="17">
    <source>
        <dbReference type="PROSITE" id="PS50109"/>
    </source>
</evidence>
<evidence type="ECO:0000256" key="6">
    <source>
        <dbReference type="ARBA" id="ARBA00022679"/>
    </source>
</evidence>
<dbReference type="SMART" id="SM00388">
    <property type="entry name" value="HisKA"/>
    <property type="match status" value="1"/>
</dbReference>
<dbReference type="SMART" id="SM00387">
    <property type="entry name" value="HATPase_c"/>
    <property type="match status" value="1"/>
</dbReference>
<evidence type="ECO:0000256" key="12">
    <source>
        <dbReference type="ARBA" id="ARBA00023012"/>
    </source>
</evidence>
<dbReference type="Gene3D" id="3.30.565.10">
    <property type="entry name" value="Histidine kinase-like ATPase, C-terminal domain"/>
    <property type="match status" value="1"/>
</dbReference>
<dbReference type="PANTHER" id="PTHR42878">
    <property type="entry name" value="TWO-COMPONENT HISTIDINE KINASE"/>
    <property type="match status" value="1"/>
</dbReference>
<evidence type="ECO:0000256" key="15">
    <source>
        <dbReference type="SAM" id="MobiDB-lite"/>
    </source>
</evidence>
<keyword evidence="9" id="KW-0418">Kinase</keyword>
<feature type="domain" description="HAMP" evidence="18">
    <location>
        <begin position="205"/>
        <end position="257"/>
    </location>
</feature>
<dbReference type="SMART" id="SM00304">
    <property type="entry name" value="HAMP"/>
    <property type="match status" value="1"/>
</dbReference>
<evidence type="ECO:0000256" key="4">
    <source>
        <dbReference type="ARBA" id="ARBA00012438"/>
    </source>
</evidence>
<dbReference type="EC" id="2.7.13.3" evidence="4"/>
<dbReference type="AlphaFoldDB" id="A0A6L6XLZ2"/>
<evidence type="ECO:0000256" key="3">
    <source>
        <dbReference type="ARBA" id="ARBA00004236"/>
    </source>
</evidence>
<dbReference type="InterPro" id="IPR036097">
    <property type="entry name" value="HisK_dim/P_sf"/>
</dbReference>
<dbReference type="GO" id="GO:0000156">
    <property type="term" value="F:phosphorelay response regulator activity"/>
    <property type="evidence" value="ECO:0007669"/>
    <property type="project" value="TreeGrafter"/>
</dbReference>
<evidence type="ECO:0000256" key="9">
    <source>
        <dbReference type="ARBA" id="ARBA00022777"/>
    </source>
</evidence>
<dbReference type="Gene3D" id="6.10.340.10">
    <property type="match status" value="1"/>
</dbReference>
<dbReference type="InterPro" id="IPR050351">
    <property type="entry name" value="BphY/WalK/GraS-like"/>
</dbReference>
<proteinExistence type="predicted"/>
<dbReference type="FunFam" id="3.30.565.10:FF:000006">
    <property type="entry name" value="Sensor histidine kinase WalK"/>
    <property type="match status" value="1"/>
</dbReference>
<comment type="catalytic activity">
    <reaction evidence="1">
        <text>ATP + protein L-histidine = ADP + protein N-phospho-L-histidine.</text>
        <dbReference type="EC" id="2.7.13.3"/>
    </reaction>
</comment>
<dbReference type="PROSITE" id="PS50109">
    <property type="entry name" value="HIS_KIN"/>
    <property type="match status" value="1"/>
</dbReference>
<dbReference type="GO" id="GO:0007234">
    <property type="term" value="P:osmosensory signaling via phosphorelay pathway"/>
    <property type="evidence" value="ECO:0007669"/>
    <property type="project" value="TreeGrafter"/>
</dbReference>
<evidence type="ECO:0000313" key="19">
    <source>
        <dbReference type="EMBL" id="MVQ47763.1"/>
    </source>
</evidence>
<evidence type="ECO:0000256" key="5">
    <source>
        <dbReference type="ARBA" id="ARBA00022553"/>
    </source>
</evidence>
<evidence type="ECO:0000313" key="20">
    <source>
        <dbReference type="Proteomes" id="UP000473525"/>
    </source>
</evidence>
<dbReference type="PRINTS" id="PR00344">
    <property type="entry name" value="BCTRLSENSOR"/>
</dbReference>
<keyword evidence="13 16" id="KW-0472">Membrane</keyword>
<feature type="domain" description="Histidine kinase" evidence="17">
    <location>
        <begin position="279"/>
        <end position="496"/>
    </location>
</feature>
<comment type="caution">
    <text evidence="19">The sequence shown here is derived from an EMBL/GenBank/DDBJ whole genome shotgun (WGS) entry which is preliminary data.</text>
</comment>
<dbReference type="PANTHER" id="PTHR42878:SF7">
    <property type="entry name" value="SENSOR HISTIDINE KINASE GLRK"/>
    <property type="match status" value="1"/>
</dbReference>
<dbReference type="EMBL" id="WSEK01000003">
    <property type="protein sequence ID" value="MVQ47763.1"/>
    <property type="molecule type" value="Genomic_DNA"/>
</dbReference>
<dbReference type="CDD" id="cd00082">
    <property type="entry name" value="HisKA"/>
    <property type="match status" value="1"/>
</dbReference>
<organism evidence="19 20">
    <name type="scientific">Nocardioides agri</name>
    <dbReference type="NCBI Taxonomy" id="2682843"/>
    <lineage>
        <taxon>Bacteria</taxon>
        <taxon>Bacillati</taxon>
        <taxon>Actinomycetota</taxon>
        <taxon>Actinomycetes</taxon>
        <taxon>Propionibacteriales</taxon>
        <taxon>Nocardioidaceae</taxon>
        <taxon>Nocardioides</taxon>
    </lineage>
</organism>
<evidence type="ECO:0000256" key="10">
    <source>
        <dbReference type="ARBA" id="ARBA00022840"/>
    </source>
</evidence>